<evidence type="ECO:0000256" key="2">
    <source>
        <dbReference type="ARBA" id="ARBA00022598"/>
    </source>
</evidence>
<dbReference type="GO" id="GO:0003910">
    <property type="term" value="F:DNA ligase (ATP) activity"/>
    <property type="evidence" value="ECO:0007669"/>
    <property type="project" value="UniProtKB-EC"/>
</dbReference>
<evidence type="ECO:0000256" key="4">
    <source>
        <dbReference type="ARBA" id="ARBA00022705"/>
    </source>
</evidence>
<dbReference type="Gene3D" id="3.30.470.30">
    <property type="entry name" value="DNA ligase/mRNA capping enzyme"/>
    <property type="match status" value="1"/>
</dbReference>
<dbReference type="EC" id="6.5.1.1" evidence="12"/>
<dbReference type="InterPro" id="IPR012310">
    <property type="entry name" value="DNA_ligase_ATP-dep_cent"/>
</dbReference>
<keyword evidence="5 12" id="KW-0547">Nucleotide-binding</keyword>
<dbReference type="GO" id="GO:0006273">
    <property type="term" value="P:lagging strand elongation"/>
    <property type="evidence" value="ECO:0007669"/>
    <property type="project" value="TreeGrafter"/>
</dbReference>
<dbReference type="PANTHER" id="PTHR45674">
    <property type="entry name" value="DNA LIGASE 1/3 FAMILY MEMBER"/>
    <property type="match status" value="1"/>
</dbReference>
<dbReference type="PROSITE" id="PS50160">
    <property type="entry name" value="DNA_LIGASE_A3"/>
    <property type="match status" value="1"/>
</dbReference>
<dbReference type="FunFam" id="2.40.50.140:FF:000062">
    <property type="entry name" value="DNA ligase"/>
    <property type="match status" value="1"/>
</dbReference>
<keyword evidence="3" id="KW-0132">Cell division</keyword>
<dbReference type="GO" id="GO:0006281">
    <property type="term" value="P:DNA repair"/>
    <property type="evidence" value="ECO:0007669"/>
    <property type="project" value="UniProtKB-KW"/>
</dbReference>
<keyword evidence="16" id="KW-1185">Reference proteome</keyword>
<evidence type="ECO:0000256" key="1">
    <source>
        <dbReference type="ARBA" id="ARBA00007572"/>
    </source>
</evidence>
<dbReference type="PANTHER" id="PTHR45674:SF4">
    <property type="entry name" value="DNA LIGASE 1"/>
    <property type="match status" value="1"/>
</dbReference>
<dbReference type="GO" id="GO:0005524">
    <property type="term" value="F:ATP binding"/>
    <property type="evidence" value="ECO:0007669"/>
    <property type="project" value="UniProtKB-KW"/>
</dbReference>
<dbReference type="SUPFAM" id="SSF56091">
    <property type="entry name" value="DNA ligase/mRNA capping enzyme, catalytic domain"/>
    <property type="match status" value="1"/>
</dbReference>
<keyword evidence="6 12" id="KW-0227">DNA damage</keyword>
<evidence type="ECO:0000256" key="9">
    <source>
        <dbReference type="ARBA" id="ARBA00023204"/>
    </source>
</evidence>
<dbReference type="InterPro" id="IPR016059">
    <property type="entry name" value="DNA_ligase_ATP-dep_CS"/>
</dbReference>
<keyword evidence="10" id="KW-0131">Cell cycle</keyword>
<evidence type="ECO:0000256" key="11">
    <source>
        <dbReference type="ARBA" id="ARBA00034003"/>
    </source>
</evidence>
<dbReference type="GO" id="GO:0005634">
    <property type="term" value="C:nucleus"/>
    <property type="evidence" value="ECO:0007669"/>
    <property type="project" value="TreeGrafter"/>
</dbReference>
<dbReference type="CDD" id="cd07900">
    <property type="entry name" value="Adenylation_DNA_ligase_I_Euk"/>
    <property type="match status" value="1"/>
</dbReference>
<dbReference type="CDD" id="cd07969">
    <property type="entry name" value="OBF_DNA_ligase_I"/>
    <property type="match status" value="1"/>
</dbReference>
<dbReference type="AlphaFoldDB" id="A0AAD2DA41"/>
<dbReference type="Pfam" id="PF04679">
    <property type="entry name" value="DNA_ligase_A_C"/>
    <property type="match status" value="1"/>
</dbReference>
<dbReference type="SUPFAM" id="SSF50249">
    <property type="entry name" value="Nucleic acid-binding proteins"/>
    <property type="match status" value="1"/>
</dbReference>
<gene>
    <name evidence="15" type="ORF">ECRASSUSDP1_LOCUS28418</name>
</gene>
<evidence type="ECO:0000259" key="14">
    <source>
        <dbReference type="PROSITE" id="PS50160"/>
    </source>
</evidence>
<evidence type="ECO:0000256" key="8">
    <source>
        <dbReference type="ARBA" id="ARBA00023172"/>
    </source>
</evidence>
<evidence type="ECO:0000313" key="16">
    <source>
        <dbReference type="Proteomes" id="UP001295684"/>
    </source>
</evidence>
<dbReference type="InterPro" id="IPR012308">
    <property type="entry name" value="DNA_ligase_ATP-dep_N"/>
</dbReference>
<dbReference type="GO" id="GO:0003677">
    <property type="term" value="F:DNA binding"/>
    <property type="evidence" value="ECO:0007669"/>
    <property type="project" value="InterPro"/>
</dbReference>
<protein>
    <recommendedName>
        <fullName evidence="12">DNA ligase</fullName>
        <ecNumber evidence="12">6.5.1.1</ecNumber>
    </recommendedName>
</protein>
<accession>A0AAD2DA41</accession>
<dbReference type="NCBIfam" id="TIGR00574">
    <property type="entry name" value="dnl1"/>
    <property type="match status" value="1"/>
</dbReference>
<evidence type="ECO:0000256" key="13">
    <source>
        <dbReference type="RuleBase" id="RU004196"/>
    </source>
</evidence>
<dbReference type="FunFam" id="3.30.470.30:FF:000016">
    <property type="entry name" value="DNA ligase"/>
    <property type="match status" value="1"/>
</dbReference>
<evidence type="ECO:0000256" key="10">
    <source>
        <dbReference type="ARBA" id="ARBA00023306"/>
    </source>
</evidence>
<evidence type="ECO:0000256" key="12">
    <source>
        <dbReference type="RuleBase" id="RU000617"/>
    </source>
</evidence>
<dbReference type="Pfam" id="PF01068">
    <property type="entry name" value="DNA_ligase_A_M"/>
    <property type="match status" value="1"/>
</dbReference>
<proteinExistence type="inferred from homology"/>
<evidence type="ECO:0000313" key="15">
    <source>
        <dbReference type="EMBL" id="CAI2386794.1"/>
    </source>
</evidence>
<dbReference type="Gene3D" id="1.10.3260.10">
    <property type="entry name" value="DNA ligase, ATP-dependent, N-terminal domain"/>
    <property type="match status" value="1"/>
</dbReference>
<dbReference type="Gene3D" id="3.30.1490.70">
    <property type="match status" value="1"/>
</dbReference>
<dbReference type="GO" id="GO:0051301">
    <property type="term" value="P:cell division"/>
    <property type="evidence" value="ECO:0007669"/>
    <property type="project" value="UniProtKB-KW"/>
</dbReference>
<dbReference type="GO" id="GO:0005739">
    <property type="term" value="C:mitochondrion"/>
    <property type="evidence" value="ECO:0007669"/>
    <property type="project" value="TreeGrafter"/>
</dbReference>
<dbReference type="EMBL" id="CAMPGE010029326">
    <property type="protein sequence ID" value="CAI2386794.1"/>
    <property type="molecule type" value="Genomic_DNA"/>
</dbReference>
<keyword evidence="2 12" id="KW-0436">Ligase</keyword>
<dbReference type="SUPFAM" id="SSF117018">
    <property type="entry name" value="ATP-dependent DNA ligase DNA-binding domain"/>
    <property type="match status" value="1"/>
</dbReference>
<sequence length="685" mass="78423">MELNLSYKDVSKMKSLTDKSFDPIKDAPYERHQHIPFSLVAHACQIIEECKGEKSQDLVKEILANVFRTAICLKPAELIPLFYFFICRLGPEYEGIETGVGNEMVVNAVTQACGKSKTKIREEVKKIGDLGTVAAESKGSIKSLASFFKPKTPKIDKSMTVLRVFETFMSIAKRKGSSSVGDKTNSIMKLFTDSKPEEVKYIIRWLEGHLKIGAAEKTVVSALARAFTYTPGDPKNFPPSILNYRKKKGETRFNEREAELDETIKEAVCVFPNYDKMIEALLELGDSHVEELPKKCYMRVGIPVKPMLAKPTTGVNVILKRFDGIKFTCEYKYDGFRGQIHYQKQDPDDPTKKKIGIFSRNLENMTETYPDAIQYLSENVDEKVDNFIIDCEIVPYDIRNKKILPFQLLTTRSRKNVDIKDVEIQVCLFLFDILYLNDQNDIIKKTFKERRDIMKATFPEEEGKLMYAVSKDAEKFEEIEEFLNDSIKDSCEGLMVKTLEENSTYHPSKRSFNWLKLKKDYLETSLGDSLDLVVVGADYGKGKRTGFYGSFLFACFDEDAEVFQTLVKAGTGFTDEDLKKMHEVLNELETTDPDPRIKYKEKNIDTWFTPKLVLEIKAADLTISPTYMAAHGRGEEDKGISLRFPRFIRVRDDKKPEDCSTSDQIYSMYRSQQAVAQNDICFDDY</sequence>
<comment type="catalytic activity">
    <reaction evidence="11 12">
        <text>ATP + (deoxyribonucleotide)n-3'-hydroxyl + 5'-phospho-(deoxyribonucleotide)m = (deoxyribonucleotide)n+m + AMP + diphosphate.</text>
        <dbReference type="EC" id="6.5.1.1"/>
    </reaction>
</comment>
<name>A0AAD2DA41_EUPCR</name>
<keyword evidence="4" id="KW-0235">DNA replication</keyword>
<dbReference type="Pfam" id="PF04675">
    <property type="entry name" value="DNA_ligase_A_N"/>
    <property type="match status" value="1"/>
</dbReference>
<dbReference type="Gene3D" id="2.40.50.140">
    <property type="entry name" value="Nucleic acid-binding proteins"/>
    <property type="match status" value="1"/>
</dbReference>
<evidence type="ECO:0000256" key="6">
    <source>
        <dbReference type="ARBA" id="ARBA00022763"/>
    </source>
</evidence>
<dbReference type="GO" id="GO:0006310">
    <property type="term" value="P:DNA recombination"/>
    <property type="evidence" value="ECO:0007669"/>
    <property type="project" value="UniProtKB-KW"/>
</dbReference>
<dbReference type="InterPro" id="IPR050191">
    <property type="entry name" value="ATP-dep_DNA_ligase"/>
</dbReference>
<organism evidence="15 16">
    <name type="scientific">Euplotes crassus</name>
    <dbReference type="NCBI Taxonomy" id="5936"/>
    <lineage>
        <taxon>Eukaryota</taxon>
        <taxon>Sar</taxon>
        <taxon>Alveolata</taxon>
        <taxon>Ciliophora</taxon>
        <taxon>Intramacronucleata</taxon>
        <taxon>Spirotrichea</taxon>
        <taxon>Hypotrichia</taxon>
        <taxon>Euplotida</taxon>
        <taxon>Euplotidae</taxon>
        <taxon>Moneuplotes</taxon>
    </lineage>
</organism>
<comment type="caution">
    <text evidence="15">The sequence shown here is derived from an EMBL/GenBank/DDBJ whole genome shotgun (WGS) entry which is preliminary data.</text>
</comment>
<evidence type="ECO:0000256" key="3">
    <source>
        <dbReference type="ARBA" id="ARBA00022618"/>
    </source>
</evidence>
<dbReference type="PROSITE" id="PS00697">
    <property type="entry name" value="DNA_LIGASE_A1"/>
    <property type="match status" value="1"/>
</dbReference>
<evidence type="ECO:0000256" key="5">
    <source>
        <dbReference type="ARBA" id="ARBA00022741"/>
    </source>
</evidence>
<keyword evidence="8 12" id="KW-0233">DNA recombination</keyword>
<feature type="domain" description="ATP-dependent DNA ligase family profile" evidence="14">
    <location>
        <begin position="419"/>
        <end position="557"/>
    </location>
</feature>
<comment type="similarity">
    <text evidence="1 13">Belongs to the ATP-dependent DNA ligase family.</text>
</comment>
<dbReference type="InterPro" id="IPR012340">
    <property type="entry name" value="NA-bd_OB-fold"/>
</dbReference>
<dbReference type="InterPro" id="IPR000977">
    <property type="entry name" value="DNA_ligase_ATP-dep"/>
</dbReference>
<keyword evidence="7 12" id="KW-0067">ATP-binding</keyword>
<dbReference type="InterPro" id="IPR012309">
    <property type="entry name" value="DNA_ligase_ATP-dep_C"/>
</dbReference>
<dbReference type="GO" id="GO:0071897">
    <property type="term" value="P:DNA biosynthetic process"/>
    <property type="evidence" value="ECO:0007669"/>
    <property type="project" value="InterPro"/>
</dbReference>
<dbReference type="InterPro" id="IPR036599">
    <property type="entry name" value="DNA_ligase_N_sf"/>
</dbReference>
<evidence type="ECO:0000256" key="7">
    <source>
        <dbReference type="ARBA" id="ARBA00022840"/>
    </source>
</evidence>
<reference evidence="15" key="1">
    <citation type="submission" date="2023-07" db="EMBL/GenBank/DDBJ databases">
        <authorList>
            <consortium name="AG Swart"/>
            <person name="Singh M."/>
            <person name="Singh A."/>
            <person name="Seah K."/>
            <person name="Emmerich C."/>
        </authorList>
    </citation>
    <scope>NUCLEOTIDE SEQUENCE</scope>
    <source>
        <strain evidence="15">DP1</strain>
    </source>
</reference>
<dbReference type="Proteomes" id="UP001295684">
    <property type="component" value="Unassembled WGS sequence"/>
</dbReference>
<keyword evidence="9 12" id="KW-0234">DNA repair</keyword>